<reference evidence="1 2" key="1">
    <citation type="submission" date="2016-11" db="EMBL/GenBank/DDBJ databases">
        <authorList>
            <person name="Klemetsen T."/>
        </authorList>
    </citation>
    <scope>NUCLEOTIDE SEQUENCE [LARGE SCALE GENOMIC DNA]</scope>
    <source>
        <strain evidence="1">MT 2528</strain>
    </source>
</reference>
<evidence type="ECO:0008006" key="3">
    <source>
        <dbReference type="Google" id="ProtNLM"/>
    </source>
</evidence>
<protein>
    <recommendedName>
        <fullName evidence="3">Type IV pilus biogenesis protein PilP</fullName>
    </recommendedName>
</protein>
<comment type="caution">
    <text evidence="1">The sequence shown here is derived from an EMBL/GenBank/DDBJ whole genome shotgun (WGS) entry which is preliminary data.</text>
</comment>
<gene>
    <name evidence="1" type="ORF">MT2528_4008</name>
</gene>
<evidence type="ECO:0000313" key="1">
    <source>
        <dbReference type="EMBL" id="SGZ00296.1"/>
    </source>
</evidence>
<organism evidence="1 2">
    <name type="scientific">Moritella viscosa</name>
    <dbReference type="NCBI Taxonomy" id="80854"/>
    <lineage>
        <taxon>Bacteria</taxon>
        <taxon>Pseudomonadati</taxon>
        <taxon>Pseudomonadota</taxon>
        <taxon>Gammaproteobacteria</taxon>
        <taxon>Alteromonadales</taxon>
        <taxon>Moritellaceae</taxon>
        <taxon>Moritella</taxon>
    </lineage>
</organism>
<dbReference type="RefSeq" id="WP_075532021.1">
    <property type="nucleotide sequence ID" value="NZ_CAWRCN010000151.1"/>
</dbReference>
<sequence length="204" mass="22054">MFNIKTHGKIIALVVLGIPTIYFSLPTFNASAEFTAQAPTLQSTETNPPLRMTQPPQIKTEVKVQPVLLKLDASASDIVTLSEQLTIERLRSQIAVEKAKGNDTKSDKGRAFNAGAMTVLNGDQLGDLQNYTFGSNREVQVPLIEKITLNGLITSDADTTAYLSIDNVSVRVNEGDTVKGINVVRITANEITLKIGNATRTLKG</sequence>
<dbReference type="EMBL" id="FPLJ01000092">
    <property type="protein sequence ID" value="SGZ00296.1"/>
    <property type="molecule type" value="Genomic_DNA"/>
</dbReference>
<proteinExistence type="predicted"/>
<accession>A0ABY1HJ72</accession>
<dbReference type="Proteomes" id="UP000182660">
    <property type="component" value="Unassembled WGS sequence"/>
</dbReference>
<name>A0ABY1HJ72_9GAMM</name>
<keyword evidence="2" id="KW-1185">Reference proteome</keyword>
<evidence type="ECO:0000313" key="2">
    <source>
        <dbReference type="Proteomes" id="UP000182660"/>
    </source>
</evidence>